<organism evidence="2 3">
    <name type="scientific">Austropuccinia psidii MF-1</name>
    <dbReference type="NCBI Taxonomy" id="1389203"/>
    <lineage>
        <taxon>Eukaryota</taxon>
        <taxon>Fungi</taxon>
        <taxon>Dikarya</taxon>
        <taxon>Basidiomycota</taxon>
        <taxon>Pucciniomycotina</taxon>
        <taxon>Pucciniomycetes</taxon>
        <taxon>Pucciniales</taxon>
        <taxon>Sphaerophragmiaceae</taxon>
        <taxon>Austropuccinia</taxon>
    </lineage>
</organism>
<comment type="caution">
    <text evidence="2">The sequence shown here is derived from an EMBL/GenBank/DDBJ whole genome shotgun (WGS) entry which is preliminary data.</text>
</comment>
<dbReference type="OrthoDB" id="446925at2759"/>
<sequence>MINTPCLPNAPMTRWAAFIHLVSIYLVCKPGKTLSIPDGLSRRPKNSEEDAEDAPELDEEDNLIKPHPGFGAKHMNSLNFPGIQVPKKQQGFWKRIQEYLSTMKEPESSKGEEFKRIKGRSPSFFLEDGQLKRRNNPNPQLLISSQ</sequence>
<gene>
    <name evidence="2" type="ORF">O181_026033</name>
</gene>
<dbReference type="AlphaFoldDB" id="A0A9Q3CLR9"/>
<feature type="region of interest" description="Disordered" evidence="1">
    <location>
        <begin position="36"/>
        <end position="83"/>
    </location>
</feature>
<name>A0A9Q3CLR9_9BASI</name>
<reference evidence="2" key="1">
    <citation type="submission" date="2021-03" db="EMBL/GenBank/DDBJ databases">
        <title>Draft genome sequence of rust myrtle Austropuccinia psidii MF-1, a brazilian biotype.</title>
        <authorList>
            <person name="Quecine M.C."/>
            <person name="Pachon D.M.R."/>
            <person name="Bonatelli M.L."/>
            <person name="Correr F.H."/>
            <person name="Franceschini L.M."/>
            <person name="Leite T.F."/>
            <person name="Margarido G.R.A."/>
            <person name="Almeida C.A."/>
            <person name="Ferrarezi J.A."/>
            <person name="Labate C.A."/>
        </authorList>
    </citation>
    <scope>NUCLEOTIDE SEQUENCE</scope>
    <source>
        <strain evidence="2">MF-1</strain>
    </source>
</reference>
<keyword evidence="3" id="KW-1185">Reference proteome</keyword>
<evidence type="ECO:0000313" key="2">
    <source>
        <dbReference type="EMBL" id="MBW0486318.1"/>
    </source>
</evidence>
<protein>
    <submittedName>
        <fullName evidence="2">Uncharacterized protein</fullName>
    </submittedName>
</protein>
<evidence type="ECO:0000256" key="1">
    <source>
        <dbReference type="SAM" id="MobiDB-lite"/>
    </source>
</evidence>
<feature type="region of interest" description="Disordered" evidence="1">
    <location>
        <begin position="125"/>
        <end position="146"/>
    </location>
</feature>
<dbReference type="EMBL" id="AVOT02008591">
    <property type="protein sequence ID" value="MBW0486318.1"/>
    <property type="molecule type" value="Genomic_DNA"/>
</dbReference>
<evidence type="ECO:0000313" key="3">
    <source>
        <dbReference type="Proteomes" id="UP000765509"/>
    </source>
</evidence>
<feature type="compositionally biased region" description="Acidic residues" evidence="1">
    <location>
        <begin position="49"/>
        <end position="61"/>
    </location>
</feature>
<feature type="compositionally biased region" description="Polar residues" evidence="1">
    <location>
        <begin position="136"/>
        <end position="146"/>
    </location>
</feature>
<dbReference type="Proteomes" id="UP000765509">
    <property type="component" value="Unassembled WGS sequence"/>
</dbReference>
<proteinExistence type="predicted"/>
<accession>A0A9Q3CLR9</accession>